<feature type="non-terminal residue" evidence="4">
    <location>
        <position position="1"/>
    </location>
</feature>
<dbReference type="InterPro" id="IPR001762">
    <property type="entry name" value="Disintegrin_dom"/>
</dbReference>
<reference evidence="4" key="1">
    <citation type="journal article" date="2023" name="Insect Mol. Biol.">
        <title>Genome sequencing provides insights into the evolution of gene families encoding plant cell wall-degrading enzymes in longhorned beetles.</title>
        <authorList>
            <person name="Shin N.R."/>
            <person name="Okamura Y."/>
            <person name="Kirsch R."/>
            <person name="Pauchet Y."/>
        </authorList>
    </citation>
    <scope>NUCLEOTIDE SEQUENCE</scope>
    <source>
        <strain evidence="4">MMC_N1</strain>
    </source>
</reference>
<dbReference type="Gene3D" id="4.10.70.10">
    <property type="entry name" value="Disintegrin domain"/>
    <property type="match status" value="1"/>
</dbReference>
<feature type="binding site" evidence="1">
    <location>
        <position position="186"/>
    </location>
    <ligand>
        <name>Zn(2+)</name>
        <dbReference type="ChEBI" id="CHEBI:29105"/>
        <note>catalytic</note>
    </ligand>
</feature>
<evidence type="ECO:0000313" key="5">
    <source>
        <dbReference type="Proteomes" id="UP001162164"/>
    </source>
</evidence>
<dbReference type="PROSITE" id="PS50214">
    <property type="entry name" value="DISINTEGRIN_2"/>
    <property type="match status" value="1"/>
</dbReference>
<gene>
    <name evidence="4" type="ORF">NQ317_010697</name>
</gene>
<evidence type="ECO:0000259" key="3">
    <source>
        <dbReference type="PROSITE" id="PS50215"/>
    </source>
</evidence>
<dbReference type="EMBL" id="JAPWTJ010000005">
    <property type="protein sequence ID" value="KAJ8985940.1"/>
    <property type="molecule type" value="Genomic_DNA"/>
</dbReference>
<dbReference type="Proteomes" id="UP001162164">
    <property type="component" value="Unassembled WGS sequence"/>
</dbReference>
<dbReference type="InterPro" id="IPR036436">
    <property type="entry name" value="Disintegrin_dom_sf"/>
</dbReference>
<feature type="domain" description="Disintegrin" evidence="2">
    <location>
        <begin position="236"/>
        <end position="336"/>
    </location>
</feature>
<proteinExistence type="predicted"/>
<dbReference type="PROSITE" id="PS50215">
    <property type="entry name" value="ADAM_MEPRO"/>
    <property type="match status" value="1"/>
</dbReference>
<feature type="active site" evidence="1">
    <location>
        <position position="177"/>
    </location>
</feature>
<sequence>KVCTLFVLIDTSFLRRVHNNNIRSATLHVLNSVERANSLFRSTDFDEDGFPDNLGLIIKNLIVLQSEKSPMNLLPRYTGYPIDGALYINMFSQYKLLNDVCLGVAFTGQTFKNNVLGISYTAEPTDKTYFKYSIGGICDRPFKHQKGMNLNTLAIAPVLENGNIVPQHIFDLSLAHELGHSFGSDHDVTEPCIGYLMSSHTPSDSQRKRFIFSSCSKRSIMKTIISKGHCFQKYMDPFCGNGIVEAGEECDCGTARDCQYFDVCCTPQGQKNACKVNKQLGYDCHPSQGICCTSICTYKDLSNFNLDCKSLAGSCPCQGNSDTCLCEINGKCTADTCSSQECTRISLKECECPFTNNKCRTCCSYDGYCLPSIDLTEKMIEKEKSLITKLKQIEIKKRAKQYKDWCYQRFLF</sequence>
<name>A0ABQ9K8S8_9CUCU</name>
<dbReference type="Gene3D" id="3.40.390.10">
    <property type="entry name" value="Collagenase (Catalytic Domain)"/>
    <property type="match status" value="1"/>
</dbReference>
<organism evidence="4 5">
    <name type="scientific">Molorchus minor</name>
    <dbReference type="NCBI Taxonomy" id="1323400"/>
    <lineage>
        <taxon>Eukaryota</taxon>
        <taxon>Metazoa</taxon>
        <taxon>Ecdysozoa</taxon>
        <taxon>Arthropoda</taxon>
        <taxon>Hexapoda</taxon>
        <taxon>Insecta</taxon>
        <taxon>Pterygota</taxon>
        <taxon>Neoptera</taxon>
        <taxon>Endopterygota</taxon>
        <taxon>Coleoptera</taxon>
        <taxon>Polyphaga</taxon>
        <taxon>Cucujiformia</taxon>
        <taxon>Chrysomeloidea</taxon>
        <taxon>Cerambycidae</taxon>
        <taxon>Lamiinae</taxon>
        <taxon>Monochamini</taxon>
        <taxon>Molorchus</taxon>
    </lineage>
</organism>
<comment type="caution">
    <text evidence="4">The sequence shown here is derived from an EMBL/GenBank/DDBJ whole genome shotgun (WGS) entry which is preliminary data.</text>
</comment>
<evidence type="ECO:0008006" key="6">
    <source>
        <dbReference type="Google" id="ProtNLM"/>
    </source>
</evidence>
<keyword evidence="5" id="KW-1185">Reference proteome</keyword>
<dbReference type="InterPro" id="IPR001590">
    <property type="entry name" value="Peptidase_M12B"/>
</dbReference>
<dbReference type="PANTHER" id="PTHR45702">
    <property type="entry name" value="ADAM10/ADAM17 METALLOPEPTIDASE FAMILY MEMBER"/>
    <property type="match status" value="1"/>
</dbReference>
<feature type="domain" description="Peptidase M12B" evidence="3">
    <location>
        <begin position="1"/>
        <end position="224"/>
    </location>
</feature>
<dbReference type="SUPFAM" id="SSF55486">
    <property type="entry name" value="Metalloproteases ('zincins'), catalytic domain"/>
    <property type="match status" value="1"/>
</dbReference>
<feature type="binding site" evidence="1">
    <location>
        <position position="180"/>
    </location>
    <ligand>
        <name>Zn(2+)</name>
        <dbReference type="ChEBI" id="CHEBI:29105"/>
        <note>catalytic</note>
    </ligand>
</feature>
<evidence type="ECO:0000313" key="4">
    <source>
        <dbReference type="EMBL" id="KAJ8985940.1"/>
    </source>
</evidence>
<evidence type="ECO:0000256" key="1">
    <source>
        <dbReference type="PROSITE-ProRule" id="PRU00276"/>
    </source>
</evidence>
<feature type="binding site" evidence="1">
    <location>
        <position position="176"/>
    </location>
    <ligand>
        <name>Zn(2+)</name>
        <dbReference type="ChEBI" id="CHEBI:29105"/>
        <note>catalytic</note>
    </ligand>
</feature>
<dbReference type="InterPro" id="IPR051489">
    <property type="entry name" value="ADAM_Metalloproteinase"/>
</dbReference>
<dbReference type="Pfam" id="PF13688">
    <property type="entry name" value="Reprolysin_5"/>
    <property type="match status" value="1"/>
</dbReference>
<evidence type="ECO:0000259" key="2">
    <source>
        <dbReference type="PROSITE" id="PS50214"/>
    </source>
</evidence>
<comment type="caution">
    <text evidence="1">Lacks conserved residue(s) required for the propagation of feature annotation.</text>
</comment>
<protein>
    <recommendedName>
        <fullName evidence="6">Disintegrin and metalloproteinase domain-containing protein 10 (Trinotate prediction)</fullName>
    </recommendedName>
</protein>
<accession>A0ABQ9K8S8</accession>
<keyword evidence="1" id="KW-0862">Zinc</keyword>
<keyword evidence="1" id="KW-0479">Metal-binding</keyword>
<dbReference type="InterPro" id="IPR024079">
    <property type="entry name" value="MetalloPept_cat_dom_sf"/>
</dbReference>
<dbReference type="PANTHER" id="PTHR45702:SF2">
    <property type="entry name" value="KUZBANIAN, ISOFORM A"/>
    <property type="match status" value="1"/>
</dbReference>